<organism evidence="7 8">
    <name type="scientific">Insolitispirillum peregrinum</name>
    <dbReference type="NCBI Taxonomy" id="80876"/>
    <lineage>
        <taxon>Bacteria</taxon>
        <taxon>Pseudomonadati</taxon>
        <taxon>Pseudomonadota</taxon>
        <taxon>Alphaproteobacteria</taxon>
        <taxon>Rhodospirillales</taxon>
        <taxon>Novispirillaceae</taxon>
        <taxon>Insolitispirillum</taxon>
    </lineage>
</organism>
<dbReference type="GO" id="GO:0005829">
    <property type="term" value="C:cytosol"/>
    <property type="evidence" value="ECO:0007669"/>
    <property type="project" value="TreeGrafter"/>
</dbReference>
<dbReference type="Gene3D" id="3.40.50.150">
    <property type="entry name" value="Vaccinia Virus protein VP39"/>
    <property type="match status" value="1"/>
</dbReference>
<keyword evidence="4 6" id="KW-0808">Transferase</keyword>
<reference evidence="7 8" key="1">
    <citation type="submission" date="2017-01" db="EMBL/GenBank/DDBJ databases">
        <authorList>
            <person name="Mah S.A."/>
            <person name="Swanson W.J."/>
            <person name="Moy G.W."/>
            <person name="Vacquier V.D."/>
        </authorList>
    </citation>
    <scope>NUCLEOTIDE SEQUENCE [LARGE SCALE GENOMIC DNA]</scope>
    <source>
        <strain evidence="7 8">DSM 11589</strain>
    </source>
</reference>
<comment type="caution">
    <text evidence="6">Lacks conserved residue(s) required for the propagation of feature annotation.</text>
</comment>
<comment type="subcellular location">
    <subcellularLocation>
        <location evidence="6">Cytoplasm</location>
    </subcellularLocation>
</comment>
<keyword evidence="5 6" id="KW-0949">S-adenosyl-L-methionine</keyword>
<dbReference type="EMBL" id="FTOA01000002">
    <property type="protein sequence ID" value="SIS47853.1"/>
    <property type="molecule type" value="Genomic_DNA"/>
</dbReference>
<feature type="binding site" evidence="6">
    <location>
        <position position="80"/>
    </location>
    <ligand>
        <name>S-adenosyl-L-methionine</name>
        <dbReference type="ChEBI" id="CHEBI:59789"/>
    </ligand>
</feature>
<sequence length="210" mass="22974">MSSPLSPEQFQALTGVSHETLTRFHAYADLLGKWQARINLVGKSTLPDLWRRHFLDSAQVFNTLPAQTSVVLDLGSGGGFPGLVLAIMGVPMVHLAESDQRKCAFLREAARVAGVIDRVQVHAKRIESIPPFPVDVVSARALAPIAQLLDYAEPFLTPATHCLFLKGQTAEQELAEASRGWSFVAQRHPSRSDADATLFDLQEVSRHDPA</sequence>
<dbReference type="NCBIfam" id="TIGR00138">
    <property type="entry name" value="rsmG_gidB"/>
    <property type="match status" value="1"/>
</dbReference>
<comment type="catalytic activity">
    <reaction evidence="6">
        <text>guanosine(527) in 16S rRNA + S-adenosyl-L-methionine = N(7)-methylguanosine(527) in 16S rRNA + S-adenosyl-L-homocysteine</text>
        <dbReference type="Rhea" id="RHEA:42732"/>
        <dbReference type="Rhea" id="RHEA-COMP:10209"/>
        <dbReference type="Rhea" id="RHEA-COMP:10210"/>
        <dbReference type="ChEBI" id="CHEBI:57856"/>
        <dbReference type="ChEBI" id="CHEBI:59789"/>
        <dbReference type="ChEBI" id="CHEBI:74269"/>
        <dbReference type="ChEBI" id="CHEBI:74480"/>
        <dbReference type="EC" id="2.1.1.170"/>
    </reaction>
</comment>
<evidence type="ECO:0000256" key="4">
    <source>
        <dbReference type="ARBA" id="ARBA00022679"/>
    </source>
</evidence>
<dbReference type="STRING" id="80876.SAMN05421779_102176"/>
<evidence type="ECO:0000256" key="2">
    <source>
        <dbReference type="ARBA" id="ARBA00022552"/>
    </source>
</evidence>
<feature type="binding site" evidence="6">
    <location>
        <position position="75"/>
    </location>
    <ligand>
        <name>S-adenosyl-L-methionine</name>
        <dbReference type="ChEBI" id="CHEBI:59789"/>
    </ligand>
</feature>
<dbReference type="Proteomes" id="UP000185678">
    <property type="component" value="Unassembled WGS sequence"/>
</dbReference>
<keyword evidence="2 6" id="KW-0698">rRNA processing</keyword>
<gene>
    <name evidence="6" type="primary">rsmG</name>
    <name evidence="7" type="ORF">SAMN05421779_102176</name>
</gene>
<evidence type="ECO:0000313" key="8">
    <source>
        <dbReference type="Proteomes" id="UP000185678"/>
    </source>
</evidence>
<feature type="binding site" evidence="6">
    <location>
        <begin position="126"/>
        <end position="127"/>
    </location>
    <ligand>
        <name>S-adenosyl-L-methionine</name>
        <dbReference type="ChEBI" id="CHEBI:59789"/>
    </ligand>
</feature>
<keyword evidence="3 6" id="KW-0489">Methyltransferase</keyword>
<dbReference type="RefSeq" id="WP_076399083.1">
    <property type="nucleotide sequence ID" value="NZ_FTOA01000002.1"/>
</dbReference>
<dbReference type="EC" id="2.1.1.170" evidence="6"/>
<dbReference type="Pfam" id="PF02527">
    <property type="entry name" value="GidB"/>
    <property type="match status" value="1"/>
</dbReference>
<dbReference type="AlphaFoldDB" id="A0A1N7JER7"/>
<evidence type="ECO:0000256" key="3">
    <source>
        <dbReference type="ARBA" id="ARBA00022603"/>
    </source>
</evidence>
<protein>
    <recommendedName>
        <fullName evidence="6">Ribosomal RNA small subunit methyltransferase G</fullName>
        <ecNumber evidence="6">2.1.1.170</ecNumber>
    </recommendedName>
    <alternativeName>
        <fullName evidence="6">16S rRNA 7-methylguanosine methyltransferase</fullName>
        <shortName evidence="6">16S rRNA m7G methyltransferase</shortName>
    </alternativeName>
</protein>
<dbReference type="OrthoDB" id="9808773at2"/>
<dbReference type="PANTHER" id="PTHR31760">
    <property type="entry name" value="S-ADENOSYL-L-METHIONINE-DEPENDENT METHYLTRANSFERASES SUPERFAMILY PROTEIN"/>
    <property type="match status" value="1"/>
</dbReference>
<comment type="similarity">
    <text evidence="6">Belongs to the methyltransferase superfamily. RNA methyltransferase RsmG family.</text>
</comment>
<proteinExistence type="inferred from homology"/>
<dbReference type="SUPFAM" id="SSF53335">
    <property type="entry name" value="S-adenosyl-L-methionine-dependent methyltransferases"/>
    <property type="match status" value="1"/>
</dbReference>
<dbReference type="InterPro" id="IPR003682">
    <property type="entry name" value="rRNA_ssu_MeTfrase_G"/>
</dbReference>
<evidence type="ECO:0000256" key="1">
    <source>
        <dbReference type="ARBA" id="ARBA00022490"/>
    </source>
</evidence>
<evidence type="ECO:0000313" key="7">
    <source>
        <dbReference type="EMBL" id="SIS47853.1"/>
    </source>
</evidence>
<comment type="function">
    <text evidence="6">Specifically methylates the N7 position of guanine in position 527 of 16S rRNA.</text>
</comment>
<dbReference type="PANTHER" id="PTHR31760:SF0">
    <property type="entry name" value="S-ADENOSYL-L-METHIONINE-DEPENDENT METHYLTRANSFERASES SUPERFAMILY PROTEIN"/>
    <property type="match status" value="1"/>
</dbReference>
<evidence type="ECO:0000256" key="5">
    <source>
        <dbReference type="ARBA" id="ARBA00022691"/>
    </source>
</evidence>
<accession>A0A1N7JER7</accession>
<dbReference type="HAMAP" id="MF_00074">
    <property type="entry name" value="16SrRNA_methyltr_G"/>
    <property type="match status" value="1"/>
</dbReference>
<dbReference type="GO" id="GO:0070043">
    <property type="term" value="F:rRNA (guanine-N7-)-methyltransferase activity"/>
    <property type="evidence" value="ECO:0007669"/>
    <property type="project" value="UniProtKB-UniRule"/>
</dbReference>
<dbReference type="InterPro" id="IPR029063">
    <property type="entry name" value="SAM-dependent_MTases_sf"/>
</dbReference>
<keyword evidence="1 6" id="KW-0963">Cytoplasm</keyword>
<evidence type="ECO:0000256" key="6">
    <source>
        <dbReference type="HAMAP-Rule" id="MF_00074"/>
    </source>
</evidence>
<feature type="binding site" evidence="6">
    <location>
        <position position="140"/>
    </location>
    <ligand>
        <name>S-adenosyl-L-methionine</name>
        <dbReference type="ChEBI" id="CHEBI:59789"/>
    </ligand>
</feature>
<keyword evidence="8" id="KW-1185">Reference proteome</keyword>
<name>A0A1N7JER7_9PROT</name>